<comment type="subcellular location">
    <subcellularLocation>
        <location evidence="4">Cell junction</location>
        <location evidence="4">Adherens junction</location>
    </subcellularLocation>
    <subcellularLocation>
        <location evidence="2 23">Cell membrane</location>
        <topology evidence="2 23">Single-pass type I membrane protein</topology>
    </subcellularLocation>
    <subcellularLocation>
        <location evidence="3">Cytoplasm</location>
    </subcellularLocation>
    <subcellularLocation>
        <location evidence="1">Endosome</location>
    </subcellularLocation>
    <subcellularLocation>
        <location evidence="5">Golgi apparatus</location>
        <location evidence="5">trans-Golgi network</location>
    </subcellularLocation>
</comment>
<evidence type="ECO:0000256" key="14">
    <source>
        <dbReference type="ARBA" id="ARBA00022837"/>
    </source>
</evidence>
<keyword evidence="7" id="KW-0963">Cytoplasm</keyword>
<protein>
    <recommendedName>
        <fullName evidence="21">Cadherin-1</fullName>
    </recommendedName>
</protein>
<evidence type="ECO:0000256" key="10">
    <source>
        <dbReference type="ARBA" id="ARBA00022723"/>
    </source>
</evidence>
<evidence type="ECO:0000256" key="2">
    <source>
        <dbReference type="ARBA" id="ARBA00004251"/>
    </source>
</evidence>
<keyword evidence="19 25" id="KW-0472">Membrane</keyword>
<dbReference type="GO" id="GO:0000902">
    <property type="term" value="P:cell morphogenesis"/>
    <property type="evidence" value="ECO:0007669"/>
    <property type="project" value="TreeGrafter"/>
</dbReference>
<feature type="domain" description="Cadherin" evidence="26">
    <location>
        <begin position="1119"/>
        <end position="1227"/>
    </location>
</feature>
<evidence type="ECO:0000256" key="1">
    <source>
        <dbReference type="ARBA" id="ARBA00004177"/>
    </source>
</evidence>
<feature type="domain" description="Cadherin" evidence="26">
    <location>
        <begin position="1007"/>
        <end position="1118"/>
    </location>
</feature>
<keyword evidence="18" id="KW-0333">Golgi apparatus</keyword>
<dbReference type="GO" id="GO:0016339">
    <property type="term" value="P:calcium-dependent cell-cell adhesion via plasma membrane cell adhesion molecules"/>
    <property type="evidence" value="ECO:0007669"/>
    <property type="project" value="TreeGrafter"/>
</dbReference>
<feature type="domain" description="Cadherin" evidence="26">
    <location>
        <begin position="275"/>
        <end position="382"/>
    </location>
</feature>
<evidence type="ECO:0000256" key="21">
    <source>
        <dbReference type="ARBA" id="ARBA00023893"/>
    </source>
</evidence>
<dbReference type="GO" id="GO:0005794">
    <property type="term" value="C:Golgi apparatus"/>
    <property type="evidence" value="ECO:0007669"/>
    <property type="project" value="UniProtKB-SubCell"/>
</dbReference>
<evidence type="ECO:0000256" key="4">
    <source>
        <dbReference type="ARBA" id="ARBA00004536"/>
    </source>
</evidence>
<dbReference type="STRING" id="299123.ENSLSDP00000006394"/>
<evidence type="ECO:0000256" key="24">
    <source>
        <dbReference type="RuleBase" id="RU004357"/>
    </source>
</evidence>
<dbReference type="FunFam" id="2.60.40.60:FF:000022">
    <property type="entry name" value="Cadherin 2"/>
    <property type="match status" value="2"/>
</dbReference>
<dbReference type="FunFam" id="2.60.40.60:FF:000019">
    <property type="entry name" value="Cadherin 2"/>
    <property type="match status" value="2"/>
</dbReference>
<proteinExistence type="predicted"/>
<dbReference type="GO" id="GO:0009986">
    <property type="term" value="C:cell surface"/>
    <property type="evidence" value="ECO:0007669"/>
    <property type="project" value="UniProtKB-ARBA"/>
</dbReference>
<keyword evidence="20" id="KW-0325">Glycoprotein</keyword>
<evidence type="ECO:0000256" key="25">
    <source>
        <dbReference type="SAM" id="Phobius"/>
    </source>
</evidence>
<dbReference type="GO" id="GO:0043296">
    <property type="term" value="C:apical junction complex"/>
    <property type="evidence" value="ECO:0007669"/>
    <property type="project" value="TreeGrafter"/>
</dbReference>
<evidence type="ECO:0000313" key="28">
    <source>
        <dbReference type="Proteomes" id="UP000197619"/>
    </source>
</evidence>
<dbReference type="SMART" id="SM00112">
    <property type="entry name" value="CA"/>
    <property type="match status" value="7"/>
</dbReference>
<feature type="transmembrane region" description="Helical" evidence="25">
    <location>
        <begin position="490"/>
        <end position="514"/>
    </location>
</feature>
<dbReference type="InterPro" id="IPR020894">
    <property type="entry name" value="Cadherin_CS"/>
</dbReference>
<dbReference type="GO" id="GO:0045296">
    <property type="term" value="F:cadherin binding"/>
    <property type="evidence" value="ECO:0007669"/>
    <property type="project" value="TreeGrafter"/>
</dbReference>
<dbReference type="GO" id="GO:0007416">
    <property type="term" value="P:synapse assembly"/>
    <property type="evidence" value="ECO:0007669"/>
    <property type="project" value="TreeGrafter"/>
</dbReference>
<dbReference type="FunFam" id="4.10.900.10:FF:000001">
    <property type="entry name" value="Cadherin 2"/>
    <property type="match status" value="1"/>
</dbReference>
<keyword evidence="13" id="KW-0967">Endosome</keyword>
<dbReference type="GO" id="GO:0005768">
    <property type="term" value="C:endosome"/>
    <property type="evidence" value="ECO:0007669"/>
    <property type="project" value="UniProtKB-SubCell"/>
</dbReference>
<dbReference type="GO" id="GO:0034332">
    <property type="term" value="P:adherens junction organization"/>
    <property type="evidence" value="ECO:0007669"/>
    <property type="project" value="TreeGrafter"/>
</dbReference>
<feature type="domain" description="Cadherin" evidence="26">
    <location>
        <begin position="1"/>
        <end position="49"/>
    </location>
</feature>
<dbReference type="PANTHER" id="PTHR24027:SF319">
    <property type="entry name" value="CADHERIN-1"/>
    <property type="match status" value="1"/>
</dbReference>
<dbReference type="PANTHER" id="PTHR24027">
    <property type="entry name" value="CADHERIN-23"/>
    <property type="match status" value="1"/>
</dbReference>
<dbReference type="EMBL" id="MUZQ01000150">
    <property type="protein sequence ID" value="OWK56726.1"/>
    <property type="molecule type" value="Genomic_DNA"/>
</dbReference>
<evidence type="ECO:0000256" key="18">
    <source>
        <dbReference type="ARBA" id="ARBA00023034"/>
    </source>
</evidence>
<dbReference type="Pfam" id="PF08758">
    <property type="entry name" value="Cadherin_pro"/>
    <property type="match status" value="2"/>
</dbReference>
<dbReference type="Pfam" id="PF01049">
    <property type="entry name" value="CADH_Y-type_LIR"/>
    <property type="match status" value="1"/>
</dbReference>
<feature type="domain" description="Cadherin" evidence="26">
    <location>
        <begin position="895"/>
        <end position="1006"/>
    </location>
</feature>
<evidence type="ECO:0000256" key="15">
    <source>
        <dbReference type="ARBA" id="ARBA00022889"/>
    </source>
</evidence>
<dbReference type="Gene3D" id="2.60.40.60">
    <property type="entry name" value="Cadherins"/>
    <property type="match status" value="11"/>
</dbReference>
<keyword evidence="16" id="KW-0965">Cell junction</keyword>
<keyword evidence="14 22" id="KW-0106">Calcium</keyword>
<evidence type="ECO:0000259" key="26">
    <source>
        <dbReference type="PROSITE" id="PS50268"/>
    </source>
</evidence>
<dbReference type="GO" id="GO:0044331">
    <property type="term" value="P:cell-cell adhesion mediated by cadherin"/>
    <property type="evidence" value="ECO:0007669"/>
    <property type="project" value="TreeGrafter"/>
</dbReference>
<comment type="caution">
    <text evidence="27">The sequence shown here is derived from an EMBL/GenBank/DDBJ whole genome shotgun (WGS) entry which is preliminary data.</text>
</comment>
<dbReference type="GO" id="GO:0008013">
    <property type="term" value="F:beta-catenin binding"/>
    <property type="evidence" value="ECO:0007669"/>
    <property type="project" value="TreeGrafter"/>
</dbReference>
<keyword evidence="17 25" id="KW-1133">Transmembrane helix</keyword>
<dbReference type="CDD" id="cd00031">
    <property type="entry name" value="CA_like"/>
    <property type="match status" value="1"/>
</dbReference>
<dbReference type="CDD" id="cd11304">
    <property type="entry name" value="Cadherin_repeat"/>
    <property type="match status" value="6"/>
</dbReference>
<keyword evidence="28" id="KW-1185">Reference proteome</keyword>
<evidence type="ECO:0000256" key="3">
    <source>
        <dbReference type="ARBA" id="ARBA00004496"/>
    </source>
</evidence>
<dbReference type="GO" id="GO:0005912">
    <property type="term" value="C:adherens junction"/>
    <property type="evidence" value="ECO:0007669"/>
    <property type="project" value="UniProtKB-SubCell"/>
</dbReference>
<evidence type="ECO:0000256" key="23">
    <source>
        <dbReference type="RuleBase" id="RU003318"/>
    </source>
</evidence>
<dbReference type="Gene3D" id="4.10.900.10">
    <property type="entry name" value="TCF3-CBD (Catenin binding domain)"/>
    <property type="match status" value="2"/>
</dbReference>
<dbReference type="InterPro" id="IPR002126">
    <property type="entry name" value="Cadherin-like_dom"/>
</dbReference>
<dbReference type="InterPro" id="IPR014868">
    <property type="entry name" value="Cadherin_pro_dom"/>
</dbReference>
<dbReference type="GO" id="GO:0016600">
    <property type="term" value="C:flotillin complex"/>
    <property type="evidence" value="ECO:0007669"/>
    <property type="project" value="TreeGrafter"/>
</dbReference>
<evidence type="ECO:0000256" key="16">
    <source>
        <dbReference type="ARBA" id="ARBA00022949"/>
    </source>
</evidence>
<dbReference type="GO" id="GO:0007043">
    <property type="term" value="P:cell-cell junction assembly"/>
    <property type="evidence" value="ECO:0007669"/>
    <property type="project" value="TreeGrafter"/>
</dbReference>
<evidence type="ECO:0000256" key="6">
    <source>
        <dbReference type="ARBA" id="ARBA00022475"/>
    </source>
</evidence>
<feature type="domain" description="Cadherin" evidence="26">
    <location>
        <begin position="812"/>
        <end position="894"/>
    </location>
</feature>
<dbReference type="PROSITE" id="PS00232">
    <property type="entry name" value="CADHERIN_1"/>
    <property type="match status" value="4"/>
</dbReference>
<dbReference type="InterPro" id="IPR015919">
    <property type="entry name" value="Cadherin-like_sf"/>
</dbReference>
<evidence type="ECO:0000256" key="9">
    <source>
        <dbReference type="ARBA" id="ARBA00022692"/>
    </source>
</evidence>
<evidence type="ECO:0000256" key="8">
    <source>
        <dbReference type="ARBA" id="ARBA00022685"/>
    </source>
</evidence>
<evidence type="ECO:0000313" key="27">
    <source>
        <dbReference type="EMBL" id="OWK56726.1"/>
    </source>
</evidence>
<evidence type="ECO:0000256" key="19">
    <source>
        <dbReference type="ARBA" id="ARBA00023136"/>
    </source>
</evidence>
<keyword evidence="12" id="KW-0677">Repeat</keyword>
<dbReference type="Pfam" id="PF00028">
    <property type="entry name" value="Cadherin"/>
    <property type="match status" value="8"/>
</dbReference>
<evidence type="ECO:0000256" key="12">
    <source>
        <dbReference type="ARBA" id="ARBA00022737"/>
    </source>
</evidence>
<keyword evidence="9 23" id="KW-0812">Transmembrane</keyword>
<keyword evidence="11" id="KW-0732">Signal</keyword>
<reference evidence="27 28" key="1">
    <citation type="submission" date="2017-05" db="EMBL/GenBank/DDBJ databases">
        <title>Genome of assembly of the Bengalese finch, Lonchura striata domestica.</title>
        <authorList>
            <person name="Colquitt B.M."/>
            <person name="Brainard M.S."/>
        </authorList>
    </citation>
    <scope>NUCLEOTIDE SEQUENCE [LARGE SCALE GENOMIC DNA]</scope>
    <source>
        <strain evidence="27">White83orange57</strain>
    </source>
</reference>
<dbReference type="InterPro" id="IPR027397">
    <property type="entry name" value="Catenin-bd_sf"/>
</dbReference>
<gene>
    <name evidence="27" type="primary">CDH1_0</name>
    <name evidence="27" type="ORF">RLOC_00007463</name>
</gene>
<evidence type="ECO:0000256" key="5">
    <source>
        <dbReference type="ARBA" id="ARBA00004601"/>
    </source>
</evidence>
<dbReference type="InterPro" id="IPR000233">
    <property type="entry name" value="Cadherin_Y-type_LIR"/>
</dbReference>
<dbReference type="FunFam" id="2.60.40.60:FF:000031">
    <property type="entry name" value="Cadherin 3"/>
    <property type="match status" value="1"/>
</dbReference>
<evidence type="ECO:0000256" key="17">
    <source>
        <dbReference type="ARBA" id="ARBA00022989"/>
    </source>
</evidence>
<feature type="transmembrane region" description="Helical" evidence="25">
    <location>
        <begin position="1335"/>
        <end position="1361"/>
    </location>
</feature>
<keyword evidence="10" id="KW-0479">Metal-binding</keyword>
<feature type="domain" description="Cadherin" evidence="26">
    <location>
        <begin position="163"/>
        <end position="274"/>
    </location>
</feature>
<feature type="domain" description="Cadherin" evidence="26">
    <location>
        <begin position="50"/>
        <end position="162"/>
    </location>
</feature>
<comment type="function">
    <text evidence="24">Cadherins are calcium-dependent cell adhesion proteins.</text>
</comment>
<keyword evidence="15 23" id="KW-0130">Cell adhesion</keyword>
<sequence length="1513" mass="165476">MKVTQPLDREHIDKYHLFSHAVSENGKPVEEPMEIIVTVTDQNDNKPQFTQEVFRGSVPEGALPGTSIMQVTATDADDAVETYNGVIAYSILSQEPREPHPQMFTVNRATGTLSVIASGLDRERVREYTLTVQAADLDGEGLTTTALAVIEIADVNDNAPEFDPKMYEAAVPENAAGQEVARLAVTDLDEPGTPAWRAVYSILRGNDGGAFAITTDPATNEGILRTAKGLDYEAKQQFVLHVAVANEVPFVVKLPMATATVTVTVEDVNEAPEFVPPVQLATVSEDVPPGQTLTACMAQDPDKAQGQTIKYLVGHDPAGWLAVHPENGLVTARDHLDRESPFVKNSTYIAVLLAVDDGSPPATGTGTLLLTLLDVNDNGPEAEPRDITVCQRSPQPQLLTVTDRDLPPNTGPFRAELTHGSGDSWAVEVGDTGDTVTLQLVAPLEPDTYSVYLRLLDQPGRAQVTIVTARVCACEGQAQGCPQRSQPVTALPFVLATLGALLALLLILLLLLLFMRRRKVTKEPLLLPEDDTRDNIFYYGEEGGGEEDQNYDLRQLHRGLDARPEVIRNDVAPPLMAAPQYRPRPANPDEIGNFIDENLKAADTDPTAPPYDSLLSGQRLCQRAASCQPGFAAETFTLTVPRDGVAAGRALGRVVVTICTSSWLRLVLALQCVCQGGQNPLPLSPLSPVNFVDCGEPRRAAFLPDDTRFKVSRDGIVSATRPLQLQQREITFAVHTWDTMGKKHSAKVTLRQRWHQHRHHERVQQDTVPDTLIFPEHGHGLRRHKRDWVIPPINCPENERGPFPKKLVQIKSNKDKETKVFYSITGQGADTIPAGVFIIERETGWLEVTKPLDREEKDKYVLYSHAVSANGQPVEDPMEIIITVTDQNDNRPVFTQQVFVGYIEENAKPGTSVMTVNATDADDAINVNNGIIGYSILSEEPKGAQRMFTINAEKGIISVIGTGLDRETTPNYTLIIQAADQEGTGLTNTATAIIKVTDANDNPPVFNPAMYEGLVDENQVGVLVIRLHVTDQDLPGSPAWRAVYRIQSGDPQGDFEITTDPKTNDGLLKTAKGLDYETQNRYKLVVSVENEAPFTVALNPATANVLVVVTDVNEAPIFKPPVKQVEVMEDVPVGYQVTSYTAQDPDKDQRQKITYRMGSDPAGWLAIDSENGIVTAAQPLDRESAHAINSTYKAIILAIDNGSPNYATGTGTLILLLQDVNDNGPVPDPRSFDICNQQPEEQTLKIIDKDLPPNTHPFKAELMHGSGSNWTASVVQPDEVKLSMKKELEPGEYSIFLKLLDAQGKEQITQVRAQVCSCEGPAKNCERRAFISGGMGVPAILGILGGILALLILLLLLLLFARRRKVVKEPLLPPEDDMRDNVYHYDEEGGGEEDQDYDLSQLHRGLDARPEVIRNDVAPPLMAAPQYRPRPANPDEIGNFIDENLKAADTDPTAPPYDSLLVFDYEGSGSEATSLSSLNSSASDGDQDYDYLNDWGGRFRKLAELYGGGEEDD</sequence>
<evidence type="ECO:0000256" key="11">
    <source>
        <dbReference type="ARBA" id="ARBA00022729"/>
    </source>
</evidence>
<dbReference type="InterPro" id="IPR039808">
    <property type="entry name" value="Cadherin"/>
</dbReference>
<dbReference type="GO" id="GO:0005509">
    <property type="term" value="F:calcium ion binding"/>
    <property type="evidence" value="ECO:0007669"/>
    <property type="project" value="UniProtKB-UniRule"/>
</dbReference>
<dbReference type="GO" id="GO:0007156">
    <property type="term" value="P:homophilic cell adhesion via plasma membrane adhesion molecules"/>
    <property type="evidence" value="ECO:0007669"/>
    <property type="project" value="InterPro"/>
</dbReference>
<evidence type="ECO:0000256" key="7">
    <source>
        <dbReference type="ARBA" id="ARBA00022490"/>
    </source>
</evidence>
<dbReference type="FunFam" id="2.60.40.60:FF:000095">
    <property type="entry name" value="Cadherin 13"/>
    <property type="match status" value="1"/>
</dbReference>
<dbReference type="Proteomes" id="UP000197619">
    <property type="component" value="Unassembled WGS sequence"/>
</dbReference>
<keyword evidence="6" id="KW-1003">Cell membrane</keyword>
<accession>A0A218USX2</accession>
<name>A0A218USX2_9PASE</name>
<dbReference type="GO" id="GO:0016477">
    <property type="term" value="P:cell migration"/>
    <property type="evidence" value="ECO:0007669"/>
    <property type="project" value="TreeGrafter"/>
</dbReference>
<dbReference type="PROSITE" id="PS50268">
    <property type="entry name" value="CADHERIN_2"/>
    <property type="match status" value="8"/>
</dbReference>
<dbReference type="SUPFAM" id="SSF49313">
    <property type="entry name" value="Cadherin-like"/>
    <property type="match status" value="11"/>
</dbReference>
<dbReference type="FunFam" id="2.60.40.60:FF:000011">
    <property type="entry name" value="Cadherin 1"/>
    <property type="match status" value="1"/>
</dbReference>
<evidence type="ECO:0000256" key="13">
    <source>
        <dbReference type="ARBA" id="ARBA00022753"/>
    </source>
</evidence>
<evidence type="ECO:0000256" key="20">
    <source>
        <dbReference type="ARBA" id="ARBA00023180"/>
    </source>
</evidence>
<dbReference type="PRINTS" id="PR00205">
    <property type="entry name" value="CADHERIN"/>
</dbReference>
<organism evidence="27 28">
    <name type="scientific">Lonchura striata</name>
    <name type="common">white-rumped munia</name>
    <dbReference type="NCBI Taxonomy" id="40157"/>
    <lineage>
        <taxon>Eukaryota</taxon>
        <taxon>Metazoa</taxon>
        <taxon>Chordata</taxon>
        <taxon>Craniata</taxon>
        <taxon>Vertebrata</taxon>
        <taxon>Euteleostomi</taxon>
        <taxon>Archelosauria</taxon>
        <taxon>Archosauria</taxon>
        <taxon>Dinosauria</taxon>
        <taxon>Saurischia</taxon>
        <taxon>Theropoda</taxon>
        <taxon>Coelurosauria</taxon>
        <taxon>Aves</taxon>
        <taxon>Neognathae</taxon>
        <taxon>Neoaves</taxon>
        <taxon>Telluraves</taxon>
        <taxon>Australaves</taxon>
        <taxon>Passeriformes</taxon>
        <taxon>Passeroidea</taxon>
        <taxon>Estrildidae</taxon>
        <taxon>Estrildinae</taxon>
        <taxon>Lonchura</taxon>
    </lineage>
</organism>
<dbReference type="GO" id="GO:0016342">
    <property type="term" value="C:catenin complex"/>
    <property type="evidence" value="ECO:0007669"/>
    <property type="project" value="TreeGrafter"/>
</dbReference>
<dbReference type="SMART" id="SM01055">
    <property type="entry name" value="Cadherin_pro"/>
    <property type="match status" value="1"/>
</dbReference>
<dbReference type="FunFam" id="2.60.40.60:FF:000027">
    <property type="entry name" value="Cadherin 2"/>
    <property type="match status" value="1"/>
</dbReference>
<evidence type="ECO:0000256" key="22">
    <source>
        <dbReference type="PROSITE-ProRule" id="PRU00043"/>
    </source>
</evidence>
<keyword evidence="8" id="KW-0165">Cleavage on pair of basic residues</keyword>